<feature type="transmembrane region" description="Helical" evidence="7">
    <location>
        <begin position="63"/>
        <end position="80"/>
    </location>
</feature>
<dbReference type="PANTHER" id="PTHR20855:SF52">
    <property type="entry name" value="ADIPONECTIN RECEPTOR PROTEIN"/>
    <property type="match status" value="1"/>
</dbReference>
<evidence type="ECO:0000313" key="9">
    <source>
        <dbReference type="Proteomes" id="UP001049176"/>
    </source>
</evidence>
<feature type="binding site" evidence="6">
    <location>
        <position position="267"/>
    </location>
    <ligand>
        <name>Zn(2+)</name>
        <dbReference type="ChEBI" id="CHEBI:29105"/>
    </ligand>
</feature>
<feature type="transmembrane region" description="Helical" evidence="7">
    <location>
        <begin position="192"/>
        <end position="214"/>
    </location>
</feature>
<protein>
    <submittedName>
        <fullName evidence="8">Uncharacterized protein</fullName>
    </submittedName>
</protein>
<feature type="binding site" evidence="6">
    <location>
        <position position="116"/>
    </location>
    <ligand>
        <name>Zn(2+)</name>
        <dbReference type="ChEBI" id="CHEBI:29105"/>
    </ligand>
</feature>
<dbReference type="RefSeq" id="XP_043012537.1">
    <property type="nucleotide sequence ID" value="XM_043151442.1"/>
</dbReference>
<name>A0A9P7UWS4_9AGAR</name>
<evidence type="ECO:0000313" key="8">
    <source>
        <dbReference type="EMBL" id="KAG7096067.1"/>
    </source>
</evidence>
<dbReference type="EMBL" id="CM032183">
    <property type="protein sequence ID" value="KAG7096067.1"/>
    <property type="molecule type" value="Genomic_DNA"/>
</dbReference>
<keyword evidence="6" id="KW-0862">Zinc</keyword>
<evidence type="ECO:0000256" key="7">
    <source>
        <dbReference type="SAM" id="Phobius"/>
    </source>
</evidence>
<comment type="subcellular location">
    <subcellularLocation>
        <location evidence="1">Membrane</location>
        <topology evidence="1">Multi-pass membrane protein</topology>
    </subcellularLocation>
</comment>
<keyword evidence="9" id="KW-1185">Reference proteome</keyword>
<proteinExistence type="inferred from homology"/>
<dbReference type="GO" id="GO:0006882">
    <property type="term" value="P:intracellular zinc ion homeostasis"/>
    <property type="evidence" value="ECO:0007669"/>
    <property type="project" value="TreeGrafter"/>
</dbReference>
<dbReference type="Proteomes" id="UP001049176">
    <property type="component" value="Chromosome 3"/>
</dbReference>
<keyword evidence="4 7" id="KW-1133">Transmembrane helix</keyword>
<dbReference type="GO" id="GO:0038023">
    <property type="term" value="F:signaling receptor activity"/>
    <property type="evidence" value="ECO:0007669"/>
    <property type="project" value="TreeGrafter"/>
</dbReference>
<dbReference type="GO" id="GO:0046872">
    <property type="term" value="F:metal ion binding"/>
    <property type="evidence" value="ECO:0007669"/>
    <property type="project" value="UniProtKB-KW"/>
</dbReference>
<feature type="transmembrane region" description="Helical" evidence="7">
    <location>
        <begin position="161"/>
        <end position="180"/>
    </location>
</feature>
<accession>A0A9P7UWS4</accession>
<evidence type="ECO:0000256" key="4">
    <source>
        <dbReference type="ARBA" id="ARBA00022989"/>
    </source>
</evidence>
<dbReference type="GeneID" id="66075823"/>
<comment type="similarity">
    <text evidence="2">Belongs to the ADIPOR family.</text>
</comment>
<evidence type="ECO:0000256" key="2">
    <source>
        <dbReference type="ARBA" id="ARBA00007018"/>
    </source>
</evidence>
<dbReference type="GO" id="GO:0016020">
    <property type="term" value="C:membrane"/>
    <property type="evidence" value="ECO:0007669"/>
    <property type="project" value="UniProtKB-SubCell"/>
</dbReference>
<evidence type="ECO:0000256" key="5">
    <source>
        <dbReference type="ARBA" id="ARBA00023136"/>
    </source>
</evidence>
<feature type="transmembrane region" description="Helical" evidence="7">
    <location>
        <begin position="92"/>
        <end position="115"/>
    </location>
</feature>
<feature type="transmembrane region" description="Helical" evidence="7">
    <location>
        <begin position="135"/>
        <end position="154"/>
    </location>
</feature>
<evidence type="ECO:0000256" key="1">
    <source>
        <dbReference type="ARBA" id="ARBA00004141"/>
    </source>
</evidence>
<organism evidence="8 9">
    <name type="scientific">Marasmius oreades</name>
    <name type="common">fairy-ring Marasmius</name>
    <dbReference type="NCBI Taxonomy" id="181124"/>
    <lineage>
        <taxon>Eukaryota</taxon>
        <taxon>Fungi</taxon>
        <taxon>Dikarya</taxon>
        <taxon>Basidiomycota</taxon>
        <taxon>Agaricomycotina</taxon>
        <taxon>Agaricomycetes</taxon>
        <taxon>Agaricomycetidae</taxon>
        <taxon>Agaricales</taxon>
        <taxon>Marasmiineae</taxon>
        <taxon>Marasmiaceae</taxon>
        <taxon>Marasmius</taxon>
    </lineage>
</organism>
<feature type="transmembrane region" description="Helical" evidence="7">
    <location>
        <begin position="264"/>
        <end position="285"/>
    </location>
</feature>
<dbReference type="InterPro" id="IPR004254">
    <property type="entry name" value="AdipoR/HlyIII-related"/>
</dbReference>
<dbReference type="PANTHER" id="PTHR20855">
    <property type="entry name" value="ADIPOR/PROGESTIN RECEPTOR-RELATED"/>
    <property type="match status" value="1"/>
</dbReference>
<keyword evidence="6" id="KW-0479">Metal-binding</keyword>
<feature type="binding site" evidence="6">
    <location>
        <position position="263"/>
    </location>
    <ligand>
        <name>Zn(2+)</name>
        <dbReference type="ChEBI" id="CHEBI:29105"/>
    </ligand>
</feature>
<dbReference type="Pfam" id="PF03006">
    <property type="entry name" value="HlyIII"/>
    <property type="match status" value="1"/>
</dbReference>
<evidence type="ECO:0000256" key="6">
    <source>
        <dbReference type="PIRSR" id="PIRSR604254-1"/>
    </source>
</evidence>
<comment type="caution">
    <text evidence="8">The sequence shown here is derived from an EMBL/GenBank/DDBJ whole genome shotgun (WGS) entry which is preliminary data.</text>
</comment>
<feature type="transmembrane region" description="Helical" evidence="7">
    <location>
        <begin position="226"/>
        <end position="244"/>
    </location>
</feature>
<gene>
    <name evidence="8" type="ORF">E1B28_006747</name>
</gene>
<keyword evidence="5 7" id="KW-0472">Membrane</keyword>
<dbReference type="KEGG" id="more:E1B28_006747"/>
<evidence type="ECO:0000256" key="3">
    <source>
        <dbReference type="ARBA" id="ARBA00022692"/>
    </source>
</evidence>
<dbReference type="OrthoDB" id="529367at2759"/>
<dbReference type="AlphaFoldDB" id="A0A9P7UWS4"/>
<sequence length="295" mass="33349">MTPTSKLANGRNPHLERTVTLHNLPSWKHDNMYILTGYRRPQESWQGCIRSVYAYLHNETGNIHTHLWGALLFLYLLITVKPAQLTSGRTTWVDSAVFSFFFGSATFCFLSSATYHTSLAHQSQEVCSRCNAVDYVGITVLNLGSFCPLLYYGFFCEPDHLRLYGLFVLLLNAAGVFVVVNPEYAKPTHIVLRTTIFVGMSLIVVIPMFHWFVVHGLATTLTGMGLKWFLLDSSIYAGGALLYANRIPERFNPGAYDYLFHSHQILHVCVVMGAYLHYKFISIALDYSHTQSKCA</sequence>
<keyword evidence="3 7" id="KW-0812">Transmembrane</keyword>
<reference evidence="8" key="1">
    <citation type="journal article" date="2021" name="Genome Biol. Evol.">
        <title>The assembled and annotated genome of the fairy-ring fungus Marasmius oreades.</title>
        <authorList>
            <person name="Hiltunen M."/>
            <person name="Ament-Velasquez S.L."/>
            <person name="Johannesson H."/>
        </authorList>
    </citation>
    <scope>NUCLEOTIDE SEQUENCE</scope>
    <source>
        <strain evidence="8">03SP1</strain>
    </source>
</reference>